<organism evidence="2 3">
    <name type="scientific">Allomyces macrogynus (strain ATCC 38327)</name>
    <name type="common">Allomyces javanicus var. macrogynus</name>
    <dbReference type="NCBI Taxonomy" id="578462"/>
    <lineage>
        <taxon>Eukaryota</taxon>
        <taxon>Fungi</taxon>
        <taxon>Fungi incertae sedis</taxon>
        <taxon>Blastocladiomycota</taxon>
        <taxon>Blastocladiomycetes</taxon>
        <taxon>Blastocladiales</taxon>
        <taxon>Blastocladiaceae</taxon>
        <taxon>Allomyces</taxon>
    </lineage>
</organism>
<proteinExistence type="predicted"/>
<keyword evidence="3" id="KW-1185">Reference proteome</keyword>
<feature type="compositionally biased region" description="Basic residues" evidence="1">
    <location>
        <begin position="65"/>
        <end position="99"/>
    </location>
</feature>
<feature type="region of interest" description="Disordered" evidence="1">
    <location>
        <begin position="19"/>
        <end position="139"/>
    </location>
</feature>
<accession>A0A0L0SHH3</accession>
<feature type="compositionally biased region" description="Basic residues" evidence="1">
    <location>
        <begin position="110"/>
        <end position="130"/>
    </location>
</feature>
<dbReference type="Proteomes" id="UP000054350">
    <property type="component" value="Unassembled WGS sequence"/>
</dbReference>
<feature type="compositionally biased region" description="Low complexity" evidence="1">
    <location>
        <begin position="37"/>
        <end position="59"/>
    </location>
</feature>
<evidence type="ECO:0000313" key="2">
    <source>
        <dbReference type="EMBL" id="KNE61825.1"/>
    </source>
</evidence>
<reference evidence="2 3" key="1">
    <citation type="submission" date="2009-11" db="EMBL/GenBank/DDBJ databases">
        <title>Annotation of Allomyces macrogynus ATCC 38327.</title>
        <authorList>
            <consortium name="The Broad Institute Genome Sequencing Platform"/>
            <person name="Russ C."/>
            <person name="Cuomo C."/>
            <person name="Burger G."/>
            <person name="Gray M.W."/>
            <person name="Holland P.W.H."/>
            <person name="King N."/>
            <person name="Lang F.B.F."/>
            <person name="Roger A.J."/>
            <person name="Ruiz-Trillo I."/>
            <person name="Young S.K."/>
            <person name="Zeng Q."/>
            <person name="Gargeya S."/>
            <person name="Fitzgerald M."/>
            <person name="Haas B."/>
            <person name="Abouelleil A."/>
            <person name="Alvarado L."/>
            <person name="Arachchi H.M."/>
            <person name="Berlin A."/>
            <person name="Chapman S.B."/>
            <person name="Gearin G."/>
            <person name="Goldberg J."/>
            <person name="Griggs A."/>
            <person name="Gujja S."/>
            <person name="Hansen M."/>
            <person name="Heiman D."/>
            <person name="Howarth C."/>
            <person name="Larimer J."/>
            <person name="Lui A."/>
            <person name="MacDonald P.J.P."/>
            <person name="McCowen C."/>
            <person name="Montmayeur A."/>
            <person name="Murphy C."/>
            <person name="Neiman D."/>
            <person name="Pearson M."/>
            <person name="Priest M."/>
            <person name="Roberts A."/>
            <person name="Saif S."/>
            <person name="Shea T."/>
            <person name="Sisk P."/>
            <person name="Stolte C."/>
            <person name="Sykes S."/>
            <person name="Wortman J."/>
            <person name="Nusbaum C."/>
            <person name="Birren B."/>
        </authorList>
    </citation>
    <scope>NUCLEOTIDE SEQUENCE [LARGE SCALE GENOMIC DNA]</scope>
    <source>
        <strain evidence="2 3">ATCC 38327</strain>
    </source>
</reference>
<sequence length="309" mass="34401">MPLLPAHHFAATNGAAAVPPSNAAAALPPAPAASHGQLNLAAAPQLAPTTAPSVVPVPSEETRNSHRLSRSQSRSRSRSPPRSKRSRSPKSRPRSRSRSRRDCRDIKSLPSRRRSRSRSPRSWPRSRSRSRSSGMLRPLVREAHHRRVVRTANILALPVPVEIPLPTRAPAAVSSSTVARARDFSPNPAGLGAADDALVPRHQRPLLGSWPWRESSRVPVRVARCPRRVSARIDFEDGYHGPGADAIGRSSACRRPRLEPQRIHCRWPASSPWIPCPSRLRRKWARERTHWRFTWSSLTPRSRRSVPTT</sequence>
<reference evidence="3" key="2">
    <citation type="submission" date="2009-11" db="EMBL/GenBank/DDBJ databases">
        <title>The Genome Sequence of Allomyces macrogynus strain ATCC 38327.</title>
        <authorList>
            <consortium name="The Broad Institute Genome Sequencing Platform"/>
            <person name="Russ C."/>
            <person name="Cuomo C."/>
            <person name="Shea T."/>
            <person name="Young S.K."/>
            <person name="Zeng Q."/>
            <person name="Koehrsen M."/>
            <person name="Haas B."/>
            <person name="Borodovsky M."/>
            <person name="Guigo R."/>
            <person name="Alvarado L."/>
            <person name="Berlin A."/>
            <person name="Borenstein D."/>
            <person name="Chen Z."/>
            <person name="Engels R."/>
            <person name="Freedman E."/>
            <person name="Gellesch M."/>
            <person name="Goldberg J."/>
            <person name="Griggs A."/>
            <person name="Gujja S."/>
            <person name="Heiman D."/>
            <person name="Hepburn T."/>
            <person name="Howarth C."/>
            <person name="Jen D."/>
            <person name="Larson L."/>
            <person name="Lewis B."/>
            <person name="Mehta T."/>
            <person name="Park D."/>
            <person name="Pearson M."/>
            <person name="Roberts A."/>
            <person name="Saif S."/>
            <person name="Shenoy N."/>
            <person name="Sisk P."/>
            <person name="Stolte C."/>
            <person name="Sykes S."/>
            <person name="Walk T."/>
            <person name="White J."/>
            <person name="Yandava C."/>
            <person name="Burger G."/>
            <person name="Gray M.W."/>
            <person name="Holland P.W.H."/>
            <person name="King N."/>
            <person name="Lang F.B.F."/>
            <person name="Roger A.J."/>
            <person name="Ruiz-Trillo I."/>
            <person name="Lander E."/>
            <person name="Nusbaum C."/>
        </authorList>
    </citation>
    <scope>NUCLEOTIDE SEQUENCE [LARGE SCALE GENOMIC DNA]</scope>
    <source>
        <strain evidence="3">ATCC 38327</strain>
    </source>
</reference>
<dbReference type="AlphaFoldDB" id="A0A0L0SHH3"/>
<evidence type="ECO:0000256" key="1">
    <source>
        <dbReference type="SAM" id="MobiDB-lite"/>
    </source>
</evidence>
<gene>
    <name evidence="2" type="ORF">AMAG_07102</name>
</gene>
<name>A0A0L0SHH3_ALLM3</name>
<protein>
    <submittedName>
        <fullName evidence="2">Uncharacterized protein</fullName>
    </submittedName>
</protein>
<evidence type="ECO:0000313" key="3">
    <source>
        <dbReference type="Proteomes" id="UP000054350"/>
    </source>
</evidence>
<dbReference type="VEuPathDB" id="FungiDB:AMAG_07102"/>
<dbReference type="EMBL" id="GG745339">
    <property type="protein sequence ID" value="KNE61825.1"/>
    <property type="molecule type" value="Genomic_DNA"/>
</dbReference>